<reference evidence="2" key="1">
    <citation type="submission" date="2020-03" db="EMBL/GenBank/DDBJ databases">
        <authorList>
            <person name="Weist P."/>
        </authorList>
    </citation>
    <scope>NUCLEOTIDE SEQUENCE</scope>
</reference>
<evidence type="ECO:0000256" key="1">
    <source>
        <dbReference type="SAM" id="MobiDB-lite"/>
    </source>
</evidence>
<keyword evidence="3" id="KW-1185">Reference proteome</keyword>
<dbReference type="AlphaFoldDB" id="A0A9N7Y1V8"/>
<comment type="caution">
    <text evidence="2">The sequence shown here is derived from an EMBL/GenBank/DDBJ whole genome shotgun (WGS) entry which is preliminary data.</text>
</comment>
<evidence type="ECO:0000313" key="3">
    <source>
        <dbReference type="Proteomes" id="UP001153269"/>
    </source>
</evidence>
<protein>
    <submittedName>
        <fullName evidence="2">Uncharacterized protein</fullName>
    </submittedName>
</protein>
<name>A0A9N7Y1V8_PLEPL</name>
<dbReference type="Proteomes" id="UP001153269">
    <property type="component" value="Unassembled WGS sequence"/>
</dbReference>
<feature type="region of interest" description="Disordered" evidence="1">
    <location>
        <begin position="1"/>
        <end position="39"/>
    </location>
</feature>
<accession>A0A9N7Y1V8</accession>
<proteinExistence type="predicted"/>
<dbReference type="EMBL" id="CADEAL010000119">
    <property type="protein sequence ID" value="CAB1414705.1"/>
    <property type="molecule type" value="Genomic_DNA"/>
</dbReference>
<gene>
    <name evidence="2" type="ORF">PLEPLA_LOCUS2414</name>
</gene>
<feature type="compositionally biased region" description="Basic and acidic residues" evidence="1">
    <location>
        <begin position="20"/>
        <end position="29"/>
    </location>
</feature>
<sequence length="217" mass="22730">MQTGAGPELVPELGFLSQSSRKEPVRTGDESSSSSSRPVAIQLDSPAGFTSTNTSAPPCHPVYIHPTSGGAGITMQVLSCLMHRDETAACSRATQSHCPLGVLYFSISITAGKSCVLCPVSVSCVLCPVSCVCVLCLCPVSVHHQYPKLHGAQLTGPVPWTRHVSHTAPRFSCCFFVRHQQTPSAVLRLSSPYTSEPPPVAQLGGGGALVNHPVSGL</sequence>
<evidence type="ECO:0000313" key="2">
    <source>
        <dbReference type="EMBL" id="CAB1414705.1"/>
    </source>
</evidence>
<organism evidence="2 3">
    <name type="scientific">Pleuronectes platessa</name>
    <name type="common">European plaice</name>
    <dbReference type="NCBI Taxonomy" id="8262"/>
    <lineage>
        <taxon>Eukaryota</taxon>
        <taxon>Metazoa</taxon>
        <taxon>Chordata</taxon>
        <taxon>Craniata</taxon>
        <taxon>Vertebrata</taxon>
        <taxon>Euteleostomi</taxon>
        <taxon>Actinopterygii</taxon>
        <taxon>Neopterygii</taxon>
        <taxon>Teleostei</taxon>
        <taxon>Neoteleostei</taxon>
        <taxon>Acanthomorphata</taxon>
        <taxon>Carangaria</taxon>
        <taxon>Pleuronectiformes</taxon>
        <taxon>Pleuronectoidei</taxon>
        <taxon>Pleuronectidae</taxon>
        <taxon>Pleuronectes</taxon>
    </lineage>
</organism>